<proteinExistence type="inferred from homology"/>
<sequence length="408" mass="46214">MNQKQSATSSLDFSGYEKTHALRSIFQVAVNLELPLAVWRSPHQKEINLMLSFNKVKEVERPDLETSDKGFIFSPFDPKSGATLFIKSDFHVSFDFDEIIQHEDLTSREGALQAEFLKNVKQQLSTPQEKVNYHVKDQARTEADLDYKDLVQLGVKAIKNNEFQKVVPARSKTISLNADFDLITKYLQLCDAYANAFVSIVSMPETGTWLGATPELLLEVNHSQFKTVALAGTQKRDIDKPISDTAWTQKEIEEQALVSRYIINCFKKIRLREYNEKGPKTIIAGNLLHLKTEFEVNMKETNFPELGTVMLELLHPTSAIAGMPKEASLNFIHQHEGFDRSFYSGYLGPVQIEQKTSIFVNLRCMQLLENDAILYAGAGVTEDSVAQKEFEETEMKFNTLLNILNSAS</sequence>
<reference evidence="7 8" key="1">
    <citation type="submission" date="2016-01" db="EMBL/GenBank/DDBJ databases">
        <title>Genome sequencing of Roseivirga echinicomitans KMM 6058.</title>
        <authorList>
            <person name="Selvaratnam C."/>
            <person name="Thevarajoo S."/>
            <person name="Goh K.M."/>
            <person name="Ee R."/>
            <person name="Chan K.-G."/>
            <person name="Chong C.S."/>
        </authorList>
    </citation>
    <scope>NUCLEOTIDE SEQUENCE [LARGE SCALE GENOMIC DNA]</scope>
    <source>
        <strain evidence="7 8">KMM 6058</strain>
    </source>
</reference>
<dbReference type="PANTHER" id="PTHR42839:SF2">
    <property type="entry name" value="ISOCHORISMATE SYNTHASE ENTC"/>
    <property type="match status" value="1"/>
</dbReference>
<comment type="similarity">
    <text evidence="2">Belongs to the isochorismate synthase family.</text>
</comment>
<evidence type="ECO:0000256" key="4">
    <source>
        <dbReference type="ARBA" id="ARBA00023235"/>
    </source>
</evidence>
<evidence type="ECO:0000256" key="5">
    <source>
        <dbReference type="ARBA" id="ARBA00041564"/>
    </source>
</evidence>
<dbReference type="NCBIfam" id="TIGR00543">
    <property type="entry name" value="isochor_syn"/>
    <property type="match status" value="1"/>
</dbReference>
<dbReference type="Gene3D" id="3.60.120.10">
    <property type="entry name" value="Anthranilate synthase"/>
    <property type="match status" value="1"/>
</dbReference>
<dbReference type="SUPFAM" id="SSF56322">
    <property type="entry name" value="ADC synthase"/>
    <property type="match status" value="1"/>
</dbReference>
<evidence type="ECO:0000256" key="2">
    <source>
        <dbReference type="ARBA" id="ARBA00005297"/>
    </source>
</evidence>
<evidence type="ECO:0000256" key="3">
    <source>
        <dbReference type="ARBA" id="ARBA00012824"/>
    </source>
</evidence>
<dbReference type="PANTHER" id="PTHR42839">
    <property type="entry name" value="ISOCHORISMATE SYNTHASE ENTC"/>
    <property type="match status" value="1"/>
</dbReference>
<dbReference type="STRING" id="296218.AWN68_09545"/>
<keyword evidence="4" id="KW-0413">Isomerase</keyword>
<dbReference type="Pfam" id="PF00425">
    <property type="entry name" value="Chorismate_bind"/>
    <property type="match status" value="1"/>
</dbReference>
<dbReference type="InterPro" id="IPR005801">
    <property type="entry name" value="ADC_synthase"/>
</dbReference>
<dbReference type="InterPro" id="IPR015890">
    <property type="entry name" value="Chorismate_C"/>
</dbReference>
<keyword evidence="8" id="KW-1185">Reference proteome</keyword>
<dbReference type="GO" id="GO:0008909">
    <property type="term" value="F:isochorismate synthase activity"/>
    <property type="evidence" value="ECO:0007669"/>
    <property type="project" value="UniProtKB-EC"/>
</dbReference>
<accession>A0A150X2J0</accession>
<dbReference type="OrthoDB" id="9806579at2"/>
<protein>
    <recommendedName>
        <fullName evidence="3">isochorismate synthase</fullName>
        <ecNumber evidence="3">5.4.4.2</ecNumber>
    </recommendedName>
    <alternativeName>
        <fullName evidence="5">Isochorismate mutase</fullName>
    </alternativeName>
</protein>
<feature type="domain" description="Chorismate-utilising enzyme C-terminal" evidence="6">
    <location>
        <begin position="146"/>
        <end position="396"/>
    </location>
</feature>
<evidence type="ECO:0000313" key="8">
    <source>
        <dbReference type="Proteomes" id="UP000075615"/>
    </source>
</evidence>
<comment type="catalytic activity">
    <reaction evidence="1">
        <text>chorismate = isochorismate</text>
        <dbReference type="Rhea" id="RHEA:18985"/>
        <dbReference type="ChEBI" id="CHEBI:29748"/>
        <dbReference type="ChEBI" id="CHEBI:29780"/>
        <dbReference type="EC" id="5.4.4.2"/>
    </reaction>
</comment>
<organism evidence="7 8">
    <name type="scientific">Roseivirga echinicomitans</name>
    <dbReference type="NCBI Taxonomy" id="296218"/>
    <lineage>
        <taxon>Bacteria</taxon>
        <taxon>Pseudomonadati</taxon>
        <taxon>Bacteroidota</taxon>
        <taxon>Cytophagia</taxon>
        <taxon>Cytophagales</taxon>
        <taxon>Roseivirgaceae</taxon>
        <taxon>Roseivirga</taxon>
    </lineage>
</organism>
<evidence type="ECO:0000313" key="7">
    <source>
        <dbReference type="EMBL" id="KYG72933.1"/>
    </source>
</evidence>
<dbReference type="InterPro" id="IPR004561">
    <property type="entry name" value="IsoChor_synthase"/>
</dbReference>
<dbReference type="Proteomes" id="UP000075615">
    <property type="component" value="Unassembled WGS sequence"/>
</dbReference>
<dbReference type="AlphaFoldDB" id="A0A150X2J0"/>
<comment type="caution">
    <text evidence="7">The sequence shown here is derived from an EMBL/GenBank/DDBJ whole genome shotgun (WGS) entry which is preliminary data.</text>
</comment>
<gene>
    <name evidence="7" type="ORF">AWN68_09545</name>
</gene>
<dbReference type="EC" id="5.4.4.2" evidence="3"/>
<name>A0A150X2J0_9BACT</name>
<dbReference type="EMBL" id="LRDB01000050">
    <property type="protein sequence ID" value="KYG72933.1"/>
    <property type="molecule type" value="Genomic_DNA"/>
</dbReference>
<dbReference type="RefSeq" id="WP_084362892.1">
    <property type="nucleotide sequence ID" value="NZ_LRDB01000050.1"/>
</dbReference>
<evidence type="ECO:0000259" key="6">
    <source>
        <dbReference type="Pfam" id="PF00425"/>
    </source>
</evidence>
<evidence type="ECO:0000256" key="1">
    <source>
        <dbReference type="ARBA" id="ARBA00000799"/>
    </source>
</evidence>